<dbReference type="SUPFAM" id="SSF53098">
    <property type="entry name" value="Ribonuclease H-like"/>
    <property type="match status" value="1"/>
</dbReference>
<dbReference type="PANTHER" id="PTHR46889:SF4">
    <property type="entry name" value="TRANSPOSASE INSO FOR INSERTION SEQUENCE ELEMENT IS911B-RELATED"/>
    <property type="match status" value="1"/>
</dbReference>
<comment type="function">
    <text evidence="1">Involved in the transposition of the insertion sequence.</text>
</comment>
<evidence type="ECO:0000313" key="4">
    <source>
        <dbReference type="Proteomes" id="UP000321103"/>
    </source>
</evidence>
<dbReference type="PROSITE" id="PS50994">
    <property type="entry name" value="INTEGRASE"/>
    <property type="match status" value="1"/>
</dbReference>
<dbReference type="GO" id="GO:0003676">
    <property type="term" value="F:nucleic acid binding"/>
    <property type="evidence" value="ECO:0007669"/>
    <property type="project" value="InterPro"/>
</dbReference>
<dbReference type="EMBL" id="BJZS01000178">
    <property type="protein sequence ID" value="GEO97606.1"/>
    <property type="molecule type" value="Genomic_DNA"/>
</dbReference>
<dbReference type="InterPro" id="IPR036397">
    <property type="entry name" value="RNaseH_sf"/>
</dbReference>
<comment type="caution">
    <text evidence="3">The sequence shown here is derived from an EMBL/GenBank/DDBJ whole genome shotgun (WGS) entry which is preliminary data.</text>
</comment>
<dbReference type="PANTHER" id="PTHR46889">
    <property type="entry name" value="TRANSPOSASE INSF FOR INSERTION SEQUENCE IS3B-RELATED"/>
    <property type="match status" value="1"/>
</dbReference>
<evidence type="ECO:0000259" key="2">
    <source>
        <dbReference type="PROSITE" id="PS50994"/>
    </source>
</evidence>
<dbReference type="InterPro" id="IPR025948">
    <property type="entry name" value="HTH-like_dom"/>
</dbReference>
<dbReference type="STRING" id="388357.GCA_001580365_02370"/>
<dbReference type="InterPro" id="IPR001584">
    <property type="entry name" value="Integrase_cat-core"/>
</dbReference>
<dbReference type="NCBIfam" id="NF033516">
    <property type="entry name" value="transpos_IS3"/>
    <property type="match status" value="1"/>
</dbReference>
<evidence type="ECO:0000313" key="3">
    <source>
        <dbReference type="EMBL" id="GEO97606.1"/>
    </source>
</evidence>
<protein>
    <submittedName>
        <fullName evidence="3">Transposase</fullName>
    </submittedName>
</protein>
<dbReference type="Gene3D" id="3.30.420.10">
    <property type="entry name" value="Ribonuclease H-like superfamily/Ribonuclease H"/>
    <property type="match status" value="1"/>
</dbReference>
<sequence>MIDELVDAGHPVKVCCRLLGVSSPGYYQYKNRPLSPTAMRRQWLTGLIREVHTASRGTYGSRRVHAELTRGMDVVVSENLVAVLMSLAGIAGLPGPAKVKKLKGVATADDLVHRKFHRLAPNELWVTDITEHPTREGKIYCCAVLDAFSRRIVGWSIDNHQDSSLVVNALDMAIKNRRPAPGGIVHADHGVQFTSWAFTRRIREAGLMPSFGTIGDGYDNAMMESFWSSMQIELLNRKKWRTRIDLANAIFEYIEIFYNRQRRHSQLNYESPVTHELRYESPSIPA</sequence>
<dbReference type="AlphaFoldDB" id="A0A512IIQ9"/>
<dbReference type="Pfam" id="PF00665">
    <property type="entry name" value="rve"/>
    <property type="match status" value="1"/>
</dbReference>
<dbReference type="InterPro" id="IPR012337">
    <property type="entry name" value="RNaseH-like_sf"/>
</dbReference>
<dbReference type="GO" id="GO:0015074">
    <property type="term" value="P:DNA integration"/>
    <property type="evidence" value="ECO:0007669"/>
    <property type="project" value="InterPro"/>
</dbReference>
<dbReference type="Pfam" id="PF13276">
    <property type="entry name" value="HTH_21"/>
    <property type="match status" value="1"/>
</dbReference>
<reference evidence="3 4" key="1">
    <citation type="submission" date="2019-07" db="EMBL/GenBank/DDBJ databases">
        <title>Whole genome shotgun sequence of Kocuria turfanensis NBRC 107627.</title>
        <authorList>
            <person name="Hosoyama A."/>
            <person name="Uohara A."/>
            <person name="Ohji S."/>
            <person name="Ichikawa N."/>
        </authorList>
    </citation>
    <scope>NUCLEOTIDE SEQUENCE [LARGE SCALE GENOMIC DNA]</scope>
    <source>
        <strain evidence="3 4">NBRC 107627</strain>
    </source>
</reference>
<evidence type="ECO:0000256" key="1">
    <source>
        <dbReference type="ARBA" id="ARBA00002286"/>
    </source>
</evidence>
<dbReference type="Pfam" id="PF13333">
    <property type="entry name" value="rve_2"/>
    <property type="match status" value="1"/>
</dbReference>
<accession>A0A512IIQ9</accession>
<feature type="domain" description="Integrase catalytic" evidence="2">
    <location>
        <begin position="117"/>
        <end position="280"/>
    </location>
</feature>
<name>A0A512IIQ9_9MICC</name>
<keyword evidence="4" id="KW-1185">Reference proteome</keyword>
<gene>
    <name evidence="3" type="ORF">KTU01_37290</name>
</gene>
<dbReference type="Proteomes" id="UP000321103">
    <property type="component" value="Unassembled WGS sequence"/>
</dbReference>
<dbReference type="InterPro" id="IPR048020">
    <property type="entry name" value="Transpos_IS3"/>
</dbReference>
<dbReference type="InterPro" id="IPR050900">
    <property type="entry name" value="Transposase_IS3/IS150/IS904"/>
</dbReference>
<organism evidence="3 4">
    <name type="scientific">Kocuria turfanensis</name>
    <dbReference type="NCBI Taxonomy" id="388357"/>
    <lineage>
        <taxon>Bacteria</taxon>
        <taxon>Bacillati</taxon>
        <taxon>Actinomycetota</taxon>
        <taxon>Actinomycetes</taxon>
        <taxon>Micrococcales</taxon>
        <taxon>Micrococcaceae</taxon>
        <taxon>Kocuria</taxon>
    </lineage>
</organism>
<proteinExistence type="predicted"/>